<dbReference type="CDD" id="cd00093">
    <property type="entry name" value="HTH_XRE"/>
    <property type="match status" value="1"/>
</dbReference>
<dbReference type="EMBL" id="JBHUCM010000072">
    <property type="protein sequence ID" value="MFD1547146.1"/>
    <property type="molecule type" value="Genomic_DNA"/>
</dbReference>
<evidence type="ECO:0000313" key="3">
    <source>
        <dbReference type="EMBL" id="MFD1547146.1"/>
    </source>
</evidence>
<dbReference type="InterPro" id="IPR001387">
    <property type="entry name" value="Cro/C1-type_HTH"/>
</dbReference>
<accession>A0ABW4GWB0</accession>
<sequence>MGAEMSDKRGAGERVDPGDDRDPRRLSEENIALRLAWEMRRRGWSQDRMAQELTNAGCPTHQSAISKIVNSKPDGSRRAISVDEAIAMAQVFGIPLEELPLPSEGAEGRDLHDLSRTVTQEGRDAREQYARFILAWARLRHRLSQQENQAAYKEFLSTRRVAADRTSEAIETWLAADSWRDAAVTYDVLERTLQTMGNGRDLTPPTQDRRWRHSIVADLLRLRDLFGRTIPGSQVRAVPELVQDSAEVLVRAGMLDAAILIIDSYERGEAHSTDDVVAEIDTRLQQIIDRKPQDRLDYLESLAARIGLRWKGGETKQEQEELAAQLGATSEDYVDAKKVGGIYRDTRLR</sequence>
<name>A0ABW4GWB0_9ACTN</name>
<organism evidence="3 4">
    <name type="scientific">Nonomuraea guangzhouensis</name>
    <dbReference type="NCBI Taxonomy" id="1291555"/>
    <lineage>
        <taxon>Bacteria</taxon>
        <taxon>Bacillati</taxon>
        <taxon>Actinomycetota</taxon>
        <taxon>Actinomycetes</taxon>
        <taxon>Streptosporangiales</taxon>
        <taxon>Streptosporangiaceae</taxon>
        <taxon>Nonomuraea</taxon>
    </lineage>
</organism>
<dbReference type="SMART" id="SM00530">
    <property type="entry name" value="HTH_XRE"/>
    <property type="match status" value="1"/>
</dbReference>
<protein>
    <submittedName>
        <fullName evidence="3">Helix-turn-helix domain-containing protein</fullName>
    </submittedName>
</protein>
<dbReference type="RefSeq" id="WP_219532514.1">
    <property type="nucleotide sequence ID" value="NZ_JAHKRM010000014.1"/>
</dbReference>
<dbReference type="PROSITE" id="PS50943">
    <property type="entry name" value="HTH_CROC1"/>
    <property type="match status" value="1"/>
</dbReference>
<feature type="region of interest" description="Disordered" evidence="1">
    <location>
        <begin position="1"/>
        <end position="27"/>
    </location>
</feature>
<evidence type="ECO:0000256" key="1">
    <source>
        <dbReference type="SAM" id="MobiDB-lite"/>
    </source>
</evidence>
<gene>
    <name evidence="3" type="ORF">ACFSJ0_59615</name>
</gene>
<proteinExistence type="predicted"/>
<feature type="domain" description="HTH cro/C1-type" evidence="2">
    <location>
        <begin position="77"/>
        <end position="99"/>
    </location>
</feature>
<keyword evidence="4" id="KW-1185">Reference proteome</keyword>
<reference evidence="4" key="1">
    <citation type="journal article" date="2019" name="Int. J. Syst. Evol. Microbiol.">
        <title>The Global Catalogue of Microorganisms (GCM) 10K type strain sequencing project: providing services to taxonomists for standard genome sequencing and annotation.</title>
        <authorList>
            <consortium name="The Broad Institute Genomics Platform"/>
            <consortium name="The Broad Institute Genome Sequencing Center for Infectious Disease"/>
            <person name="Wu L."/>
            <person name="Ma J."/>
        </authorList>
    </citation>
    <scope>NUCLEOTIDE SEQUENCE [LARGE SCALE GENOMIC DNA]</scope>
    <source>
        <strain evidence="4">CGMCC 1.15399</strain>
    </source>
</reference>
<evidence type="ECO:0000259" key="2">
    <source>
        <dbReference type="PROSITE" id="PS50943"/>
    </source>
</evidence>
<dbReference type="Proteomes" id="UP001597097">
    <property type="component" value="Unassembled WGS sequence"/>
</dbReference>
<evidence type="ECO:0000313" key="4">
    <source>
        <dbReference type="Proteomes" id="UP001597097"/>
    </source>
</evidence>
<comment type="caution">
    <text evidence="3">The sequence shown here is derived from an EMBL/GenBank/DDBJ whole genome shotgun (WGS) entry which is preliminary data.</text>
</comment>